<protein>
    <recommendedName>
        <fullName evidence="1">riboflavin kinase</fullName>
        <ecNumber evidence="1">2.7.1.26</ecNumber>
    </recommendedName>
</protein>
<accession>X1LQV4</accession>
<feature type="non-terminal residue" evidence="8">
    <location>
        <position position="153"/>
    </location>
</feature>
<feature type="domain" description="HIT" evidence="7">
    <location>
        <begin position="66"/>
        <end position="153"/>
    </location>
</feature>
<dbReference type="CDD" id="cd01276">
    <property type="entry name" value="PKCI_related"/>
    <property type="match status" value="1"/>
</dbReference>
<name>X1LQV4_9ZZZZ</name>
<dbReference type="PRINTS" id="PR00332">
    <property type="entry name" value="HISTRIAD"/>
</dbReference>
<keyword evidence="3" id="KW-0288">FMN</keyword>
<dbReference type="EMBL" id="BARV01013359">
    <property type="protein sequence ID" value="GAI21762.1"/>
    <property type="molecule type" value="Genomic_DNA"/>
</dbReference>
<gene>
    <name evidence="8" type="ORF">S06H3_24175</name>
</gene>
<reference evidence="8" key="1">
    <citation type="journal article" date="2014" name="Front. Microbiol.">
        <title>High frequency of phylogenetically diverse reductive dehalogenase-homologous genes in deep subseafloor sedimentary metagenomes.</title>
        <authorList>
            <person name="Kawai M."/>
            <person name="Futagami T."/>
            <person name="Toyoda A."/>
            <person name="Takaki Y."/>
            <person name="Nishi S."/>
            <person name="Hori S."/>
            <person name="Arai W."/>
            <person name="Tsubouchi T."/>
            <person name="Morono Y."/>
            <person name="Uchiyama I."/>
            <person name="Ito T."/>
            <person name="Fujiyama A."/>
            <person name="Inagaki F."/>
            <person name="Takami H."/>
        </authorList>
    </citation>
    <scope>NUCLEOTIDE SEQUENCE</scope>
    <source>
        <strain evidence="8">Expedition CK06-06</strain>
    </source>
</reference>
<dbReference type="PANTHER" id="PTHR23089">
    <property type="entry name" value="HISTIDINE TRIAD HIT PROTEIN"/>
    <property type="match status" value="1"/>
</dbReference>
<evidence type="ECO:0000256" key="6">
    <source>
        <dbReference type="ARBA" id="ARBA00022840"/>
    </source>
</evidence>
<organism evidence="8">
    <name type="scientific">marine sediment metagenome</name>
    <dbReference type="NCBI Taxonomy" id="412755"/>
    <lineage>
        <taxon>unclassified sequences</taxon>
        <taxon>metagenomes</taxon>
        <taxon>ecological metagenomes</taxon>
    </lineage>
</organism>
<evidence type="ECO:0000256" key="5">
    <source>
        <dbReference type="ARBA" id="ARBA00022741"/>
    </source>
</evidence>
<evidence type="ECO:0000256" key="1">
    <source>
        <dbReference type="ARBA" id="ARBA00012105"/>
    </source>
</evidence>
<feature type="non-terminal residue" evidence="8">
    <location>
        <position position="1"/>
    </location>
</feature>
<dbReference type="EC" id="2.7.1.26" evidence="1"/>
<dbReference type="Gene3D" id="3.30.428.10">
    <property type="entry name" value="HIT-like"/>
    <property type="match status" value="1"/>
</dbReference>
<dbReference type="GO" id="GO:0005524">
    <property type="term" value="F:ATP binding"/>
    <property type="evidence" value="ECO:0007669"/>
    <property type="project" value="UniProtKB-KW"/>
</dbReference>
<dbReference type="InterPro" id="IPR011146">
    <property type="entry name" value="HIT-like"/>
</dbReference>
<evidence type="ECO:0000259" key="7">
    <source>
        <dbReference type="PROSITE" id="PS51084"/>
    </source>
</evidence>
<keyword evidence="6" id="KW-0067">ATP-binding</keyword>
<dbReference type="Gene3D" id="2.40.30.30">
    <property type="entry name" value="Riboflavin kinase-like"/>
    <property type="match status" value="1"/>
</dbReference>
<proteinExistence type="predicted"/>
<evidence type="ECO:0000313" key="8">
    <source>
        <dbReference type="EMBL" id="GAI21762.1"/>
    </source>
</evidence>
<dbReference type="GO" id="GO:0008531">
    <property type="term" value="F:riboflavin kinase activity"/>
    <property type="evidence" value="ECO:0007669"/>
    <property type="project" value="UniProtKB-EC"/>
</dbReference>
<sequence>GVYATWAYIDGKAYQSMTNVGKHPTFGGNQHTVEVYVLDYHSDLYGHELKIDIMAQLRSEEIMDCIFCQIVAGKIPSEILYQDEEVIAFRDINPQAPTHLIIIPKRHIPSLAHLSEAESPLIGHMVNIANQLAKEEGISETGYRLAMNCGEEG</sequence>
<dbReference type="AlphaFoldDB" id="X1LQV4"/>
<dbReference type="SUPFAM" id="SSF54197">
    <property type="entry name" value="HIT-like"/>
    <property type="match status" value="1"/>
</dbReference>
<evidence type="ECO:0000256" key="4">
    <source>
        <dbReference type="ARBA" id="ARBA00022679"/>
    </source>
</evidence>
<evidence type="ECO:0000256" key="2">
    <source>
        <dbReference type="ARBA" id="ARBA00022630"/>
    </source>
</evidence>
<dbReference type="GO" id="GO:0009231">
    <property type="term" value="P:riboflavin biosynthetic process"/>
    <property type="evidence" value="ECO:0007669"/>
    <property type="project" value="InterPro"/>
</dbReference>
<dbReference type="SUPFAM" id="SSF82114">
    <property type="entry name" value="Riboflavin kinase-like"/>
    <property type="match status" value="1"/>
</dbReference>
<comment type="caution">
    <text evidence="8">The sequence shown here is derived from an EMBL/GenBank/DDBJ whole genome shotgun (WGS) entry which is preliminary data.</text>
</comment>
<dbReference type="InterPro" id="IPR015865">
    <property type="entry name" value="Riboflavin_kinase_bac/euk"/>
</dbReference>
<dbReference type="Pfam" id="PF11969">
    <property type="entry name" value="DcpS_C"/>
    <property type="match status" value="1"/>
</dbReference>
<dbReference type="PROSITE" id="PS51084">
    <property type="entry name" value="HIT_2"/>
    <property type="match status" value="1"/>
</dbReference>
<keyword evidence="2" id="KW-0285">Flavoprotein</keyword>
<dbReference type="InterPro" id="IPR036265">
    <property type="entry name" value="HIT-like_sf"/>
</dbReference>
<dbReference type="InterPro" id="IPR001310">
    <property type="entry name" value="Histidine_triad_HIT"/>
</dbReference>
<dbReference type="InterPro" id="IPR023465">
    <property type="entry name" value="Riboflavin_kinase_dom_sf"/>
</dbReference>
<dbReference type="Pfam" id="PF01687">
    <property type="entry name" value="Flavokinase"/>
    <property type="match status" value="1"/>
</dbReference>
<keyword evidence="5" id="KW-0547">Nucleotide-binding</keyword>
<keyword evidence="4" id="KW-0808">Transferase</keyword>
<evidence type="ECO:0000256" key="3">
    <source>
        <dbReference type="ARBA" id="ARBA00022643"/>
    </source>
</evidence>